<dbReference type="Pfam" id="PF14362">
    <property type="entry name" value="DUF4407"/>
    <property type="match status" value="1"/>
</dbReference>
<keyword evidence="2" id="KW-0472">Membrane</keyword>
<evidence type="ECO:0000313" key="3">
    <source>
        <dbReference type="EMBL" id="TGG40790.1"/>
    </source>
</evidence>
<feature type="transmembrane region" description="Helical" evidence="2">
    <location>
        <begin position="33"/>
        <end position="55"/>
    </location>
</feature>
<evidence type="ECO:0000313" key="4">
    <source>
        <dbReference type="Proteomes" id="UP000297635"/>
    </source>
</evidence>
<organism evidence="3 4">
    <name type="scientific">Duncaniella freteri</name>
    <dbReference type="NCBI Taxonomy" id="2530391"/>
    <lineage>
        <taxon>Bacteria</taxon>
        <taxon>Pseudomonadati</taxon>
        <taxon>Bacteroidota</taxon>
        <taxon>Bacteroidia</taxon>
        <taxon>Bacteroidales</taxon>
        <taxon>Muribaculaceae</taxon>
        <taxon>Duncaniella</taxon>
    </lineage>
</organism>
<proteinExistence type="predicted"/>
<feature type="coiled-coil region" evidence="1">
    <location>
        <begin position="215"/>
        <end position="242"/>
    </location>
</feature>
<dbReference type="Proteomes" id="UP000297635">
    <property type="component" value="Unassembled WGS sequence"/>
</dbReference>
<dbReference type="GeneID" id="82149924"/>
<feature type="transmembrane region" description="Helical" evidence="2">
    <location>
        <begin position="94"/>
        <end position="116"/>
    </location>
</feature>
<gene>
    <name evidence="3" type="ORF">EZ315_08990</name>
</gene>
<evidence type="ECO:0000256" key="1">
    <source>
        <dbReference type="SAM" id="Coils"/>
    </source>
</evidence>
<evidence type="ECO:0000256" key="2">
    <source>
        <dbReference type="SAM" id="Phobius"/>
    </source>
</evidence>
<keyword evidence="2" id="KW-1133">Transmembrane helix</keyword>
<dbReference type="EMBL" id="SJSA01000001">
    <property type="protein sequence ID" value="TGG40790.1"/>
    <property type="molecule type" value="Genomic_DNA"/>
</dbReference>
<keyword evidence="2" id="KW-0812">Transmembrane</keyword>
<keyword evidence="4" id="KW-1185">Reference proteome</keyword>
<sequence>MNKATNFGCQLIGWDAKILSTCGEASKRQFRKLISAVSIMMILWGTVGYCFADNYLNITSIFGRIGVSLVFMTIILCIERVIILSVGKNHGMALMRLFLALCMAILGASIFDQLIFHNDIQQEIASHREDVITKTVNKRLAVYDSDIARITMAVDSISRCNDELYKQIEAKPTTTVTAVSSSEQIAGMGEDGKPIKTTVQSVNKTIVPNPRIAQAQGNEEQIKIYTEQLEQLRLDKKDIDKTTRDEINSRPTGFIEELEATIRVISQSWVSLTFYLVMFAFLIFLELFVLTIKMGEKPCNYELIVEHQLSHKRTMLHNTEVSLTN</sequence>
<name>A0A4Z0VBU7_9BACT</name>
<protein>
    <submittedName>
        <fullName evidence="3">DUF4407 domain-containing protein</fullName>
    </submittedName>
</protein>
<reference evidence="3 4" key="1">
    <citation type="submission" date="2019-02" db="EMBL/GenBank/DDBJ databases">
        <title>Isolation and identification of novel species under the genus Muribaculum.</title>
        <authorList>
            <person name="Miyake S."/>
            <person name="Ding Y."/>
            <person name="Low A."/>
            <person name="Soh M."/>
            <person name="Seedorf H."/>
        </authorList>
    </citation>
    <scope>NUCLEOTIDE SEQUENCE [LARGE SCALE GENOMIC DNA]</scope>
    <source>
        <strain evidence="3 4">TLL-A3</strain>
    </source>
</reference>
<dbReference type="AlphaFoldDB" id="A0A4Z0VBU7"/>
<feature type="transmembrane region" description="Helical" evidence="2">
    <location>
        <begin position="269"/>
        <end position="290"/>
    </location>
</feature>
<feature type="transmembrane region" description="Helical" evidence="2">
    <location>
        <begin position="61"/>
        <end position="82"/>
    </location>
</feature>
<dbReference type="RefSeq" id="WP_135471756.1">
    <property type="nucleotide sequence ID" value="NZ_SJSA01000001.1"/>
</dbReference>
<keyword evidence="1" id="KW-0175">Coiled coil</keyword>
<dbReference type="InterPro" id="IPR025519">
    <property type="entry name" value="DUF4407"/>
</dbReference>
<comment type="caution">
    <text evidence="3">The sequence shown here is derived from an EMBL/GenBank/DDBJ whole genome shotgun (WGS) entry which is preliminary data.</text>
</comment>
<accession>A0A4Z0VBU7</accession>